<sequence>MPFTFPPEIVMPVVPVMTYVPGLSVSVPVTDEMLEYTPGLIVWFPVTWLTEGYGGVGVEGQADAAGHWAKEA</sequence>
<reference evidence="1 2" key="1">
    <citation type="journal article" date="2019" name="Int. J. Syst. Evol. Microbiol.">
        <title>The Global Catalogue of Microorganisms (GCM) 10K type strain sequencing project: providing services to taxonomists for standard genome sequencing and annotation.</title>
        <authorList>
            <consortium name="The Broad Institute Genomics Platform"/>
            <consortium name="The Broad Institute Genome Sequencing Center for Infectious Disease"/>
            <person name="Wu L."/>
            <person name="Ma J."/>
        </authorList>
    </citation>
    <scope>NUCLEOTIDE SEQUENCE [LARGE SCALE GENOMIC DNA]</scope>
    <source>
        <strain evidence="1 2">JCM 7356</strain>
    </source>
</reference>
<dbReference type="EMBL" id="BAAATR010000052">
    <property type="protein sequence ID" value="GAA2275396.1"/>
    <property type="molecule type" value="Genomic_DNA"/>
</dbReference>
<name>A0ABN3EX78_9ACTN</name>
<comment type="caution">
    <text evidence="1">The sequence shown here is derived from an EMBL/GenBank/DDBJ whole genome shotgun (WGS) entry which is preliminary data.</text>
</comment>
<keyword evidence="2" id="KW-1185">Reference proteome</keyword>
<gene>
    <name evidence="1" type="ORF">GCM10010430_71610</name>
</gene>
<dbReference type="Proteomes" id="UP001500305">
    <property type="component" value="Unassembled WGS sequence"/>
</dbReference>
<organism evidence="1 2">
    <name type="scientific">Kitasatospora cystarginea</name>
    <dbReference type="NCBI Taxonomy" id="58350"/>
    <lineage>
        <taxon>Bacteria</taxon>
        <taxon>Bacillati</taxon>
        <taxon>Actinomycetota</taxon>
        <taxon>Actinomycetes</taxon>
        <taxon>Kitasatosporales</taxon>
        <taxon>Streptomycetaceae</taxon>
        <taxon>Kitasatospora</taxon>
    </lineage>
</organism>
<evidence type="ECO:0000313" key="2">
    <source>
        <dbReference type="Proteomes" id="UP001500305"/>
    </source>
</evidence>
<accession>A0ABN3EX78</accession>
<evidence type="ECO:0000313" key="1">
    <source>
        <dbReference type="EMBL" id="GAA2275396.1"/>
    </source>
</evidence>
<proteinExistence type="predicted"/>
<protein>
    <submittedName>
        <fullName evidence="1">Uncharacterized protein</fullName>
    </submittedName>
</protein>